<evidence type="ECO:0000256" key="3">
    <source>
        <dbReference type="ARBA" id="ARBA00022741"/>
    </source>
</evidence>
<dbReference type="InterPro" id="IPR056546">
    <property type="entry name" value="MreB_MamK-like"/>
</dbReference>
<dbReference type="PANTHER" id="PTHR42749">
    <property type="entry name" value="CELL SHAPE-DETERMINING PROTEIN MREB"/>
    <property type="match status" value="1"/>
</dbReference>
<keyword evidence="5" id="KW-0133">Cell shape</keyword>
<sequence length="353" mass="38850">MNLFSLFKKVHFPSFNSIRLYIDLGTSNLRVAIKDKGIVLKEPTYLAYNTQTKEYIFFGNEAKDILGKTPDFLKTIRPMNNGIVSDFDAEVAISKESIEKATEPYLKPFLFLKPPLTAITACPLTATEIEQKAVEEVILKTGCSTVHLIEKPLATASGCGLNIFTHKPVLIIDMGGGIIEISIISGGGIVGNKTLRNAGEYMDKVIANYVYLKHGVQLGETTSEKLKTDVFKFSGEDKLMLVRGKSLENGLPKSIKINSAELKEALINSFSQIVDATKELIELSPPEIVDSIFESGITLTGELASVSGIEDFFQAELKISVSRAKDFKNATINGLMNLDKNDQLYKKLLSLKE</sequence>
<accession>A0A2M7QJR1</accession>
<dbReference type="PANTHER" id="PTHR42749:SF1">
    <property type="entry name" value="CELL SHAPE-DETERMINING PROTEIN MREB"/>
    <property type="match status" value="1"/>
</dbReference>
<keyword evidence="3" id="KW-0547">Nucleotide-binding</keyword>
<dbReference type="EMBL" id="PFLI01000008">
    <property type="protein sequence ID" value="PIY72573.1"/>
    <property type="molecule type" value="Genomic_DNA"/>
</dbReference>
<keyword evidence="4" id="KW-0067">ATP-binding</keyword>
<dbReference type="PRINTS" id="PR01652">
    <property type="entry name" value="SHAPEPROTEIN"/>
</dbReference>
<evidence type="ECO:0000256" key="5">
    <source>
        <dbReference type="ARBA" id="ARBA00022960"/>
    </source>
</evidence>
<dbReference type="GO" id="GO:0005524">
    <property type="term" value="F:ATP binding"/>
    <property type="evidence" value="ECO:0007669"/>
    <property type="project" value="UniProtKB-KW"/>
</dbReference>
<dbReference type="GO" id="GO:0005737">
    <property type="term" value="C:cytoplasm"/>
    <property type="evidence" value="ECO:0007669"/>
    <property type="project" value="UniProtKB-SubCell"/>
</dbReference>
<dbReference type="GO" id="GO:0008360">
    <property type="term" value="P:regulation of cell shape"/>
    <property type="evidence" value="ECO:0007669"/>
    <property type="project" value="UniProtKB-KW"/>
</dbReference>
<evidence type="ECO:0000256" key="2">
    <source>
        <dbReference type="ARBA" id="ARBA00022490"/>
    </source>
</evidence>
<keyword evidence="2" id="KW-0963">Cytoplasm</keyword>
<reference evidence="8" key="1">
    <citation type="submission" date="2017-09" db="EMBL/GenBank/DDBJ databases">
        <title>Depth-based differentiation of microbial function through sediment-hosted aquifers and enrichment of novel symbionts in the deep terrestrial subsurface.</title>
        <authorList>
            <person name="Probst A.J."/>
            <person name="Ladd B."/>
            <person name="Jarett J.K."/>
            <person name="Geller-Mcgrath D.E."/>
            <person name="Sieber C.M.K."/>
            <person name="Emerson J.B."/>
            <person name="Anantharaman K."/>
            <person name="Thomas B.C."/>
            <person name="Malmstrom R."/>
            <person name="Stieglmeier M."/>
            <person name="Klingl A."/>
            <person name="Woyke T."/>
            <person name="Ryan C.M."/>
            <person name="Banfield J.F."/>
        </authorList>
    </citation>
    <scope>NUCLEOTIDE SEQUENCE [LARGE SCALE GENOMIC DNA]</scope>
</reference>
<evidence type="ECO:0000313" key="7">
    <source>
        <dbReference type="EMBL" id="PIY72573.1"/>
    </source>
</evidence>
<evidence type="ECO:0000256" key="1">
    <source>
        <dbReference type="ARBA" id="ARBA00004496"/>
    </source>
</evidence>
<dbReference type="InterPro" id="IPR043129">
    <property type="entry name" value="ATPase_NBD"/>
</dbReference>
<dbReference type="Gene3D" id="3.30.420.40">
    <property type="match status" value="2"/>
</dbReference>
<comment type="caution">
    <text evidence="7">The sequence shown here is derived from an EMBL/GenBank/DDBJ whole genome shotgun (WGS) entry which is preliminary data.</text>
</comment>
<dbReference type="SUPFAM" id="SSF53067">
    <property type="entry name" value="Actin-like ATPase domain"/>
    <property type="match status" value="2"/>
</dbReference>
<proteinExistence type="inferred from homology"/>
<dbReference type="Pfam" id="PF06723">
    <property type="entry name" value="MreB_Mbl"/>
    <property type="match status" value="1"/>
</dbReference>
<comment type="subcellular location">
    <subcellularLocation>
        <location evidence="1">Cytoplasm</location>
    </subcellularLocation>
</comment>
<dbReference type="InterPro" id="IPR004753">
    <property type="entry name" value="MreB"/>
</dbReference>
<evidence type="ECO:0008006" key="9">
    <source>
        <dbReference type="Google" id="ProtNLM"/>
    </source>
</evidence>
<dbReference type="AlphaFoldDB" id="A0A2M7QJR1"/>
<evidence type="ECO:0000256" key="6">
    <source>
        <dbReference type="ARBA" id="ARBA00023458"/>
    </source>
</evidence>
<dbReference type="GO" id="GO:0000902">
    <property type="term" value="P:cell morphogenesis"/>
    <property type="evidence" value="ECO:0007669"/>
    <property type="project" value="InterPro"/>
</dbReference>
<dbReference type="Proteomes" id="UP000229401">
    <property type="component" value="Unassembled WGS sequence"/>
</dbReference>
<comment type="similarity">
    <text evidence="6">Belongs to the FtsA/MreB family.</text>
</comment>
<protein>
    <recommendedName>
        <fullName evidence="9">Cell shape-determining protein MreB</fullName>
    </recommendedName>
</protein>
<gene>
    <name evidence="7" type="ORF">COY87_00220</name>
</gene>
<name>A0A2M7QJR1_9BACT</name>
<evidence type="ECO:0000256" key="4">
    <source>
        <dbReference type="ARBA" id="ARBA00022840"/>
    </source>
</evidence>
<organism evidence="7 8">
    <name type="scientific">Candidatus Roizmanbacteria bacterium CG_4_10_14_0_8_um_filter_33_9</name>
    <dbReference type="NCBI Taxonomy" id="1974826"/>
    <lineage>
        <taxon>Bacteria</taxon>
        <taxon>Candidatus Roizmaniibacteriota</taxon>
    </lineage>
</organism>
<evidence type="ECO:0000313" key="8">
    <source>
        <dbReference type="Proteomes" id="UP000229401"/>
    </source>
</evidence>